<evidence type="ECO:0000259" key="3">
    <source>
        <dbReference type="PROSITE" id="PS50158"/>
    </source>
</evidence>
<accession>A0AAQ3Q7T3</accession>
<dbReference type="PROSITE" id="PS50158">
    <property type="entry name" value="ZF_CCHC"/>
    <property type="match status" value="1"/>
</dbReference>
<dbReference type="GO" id="GO:0008270">
    <property type="term" value="F:zinc ion binding"/>
    <property type="evidence" value="ECO:0007669"/>
    <property type="project" value="UniProtKB-KW"/>
</dbReference>
<dbReference type="AlphaFoldDB" id="A0AAQ3Q7T3"/>
<feature type="domain" description="CCHC-type" evidence="3">
    <location>
        <begin position="169"/>
        <end position="182"/>
    </location>
</feature>
<dbReference type="EMBL" id="CP136892">
    <property type="protein sequence ID" value="WOL02301.1"/>
    <property type="molecule type" value="Genomic_DNA"/>
</dbReference>
<dbReference type="Proteomes" id="UP001327560">
    <property type="component" value="Chromosome 3"/>
</dbReference>
<evidence type="ECO:0000313" key="4">
    <source>
        <dbReference type="EMBL" id="WOL02301.1"/>
    </source>
</evidence>
<evidence type="ECO:0000256" key="2">
    <source>
        <dbReference type="SAM" id="MobiDB-lite"/>
    </source>
</evidence>
<keyword evidence="1" id="KW-0479">Metal-binding</keyword>
<evidence type="ECO:0000313" key="5">
    <source>
        <dbReference type="Proteomes" id="UP001327560"/>
    </source>
</evidence>
<dbReference type="PANTHER" id="PTHR31286">
    <property type="entry name" value="GLYCINE-RICH CELL WALL STRUCTURAL PROTEIN 1.8-LIKE"/>
    <property type="match status" value="1"/>
</dbReference>
<proteinExistence type="predicted"/>
<feature type="region of interest" description="Disordered" evidence="2">
    <location>
        <begin position="1"/>
        <end position="46"/>
    </location>
</feature>
<reference evidence="4 5" key="1">
    <citation type="submission" date="2023-10" db="EMBL/GenBank/DDBJ databases">
        <title>Chromosome-scale genome assembly provides insights into flower coloration mechanisms of Canna indica.</title>
        <authorList>
            <person name="Li C."/>
        </authorList>
    </citation>
    <scope>NUCLEOTIDE SEQUENCE [LARGE SCALE GENOMIC DNA]</scope>
    <source>
        <tissue evidence="4">Flower</tissue>
    </source>
</reference>
<organism evidence="4 5">
    <name type="scientific">Canna indica</name>
    <name type="common">Indian-shot</name>
    <dbReference type="NCBI Taxonomy" id="4628"/>
    <lineage>
        <taxon>Eukaryota</taxon>
        <taxon>Viridiplantae</taxon>
        <taxon>Streptophyta</taxon>
        <taxon>Embryophyta</taxon>
        <taxon>Tracheophyta</taxon>
        <taxon>Spermatophyta</taxon>
        <taxon>Magnoliopsida</taxon>
        <taxon>Liliopsida</taxon>
        <taxon>Zingiberales</taxon>
        <taxon>Cannaceae</taxon>
        <taxon>Canna</taxon>
    </lineage>
</organism>
<protein>
    <recommendedName>
        <fullName evidence="3">CCHC-type domain-containing protein</fullName>
    </recommendedName>
</protein>
<evidence type="ECO:0000256" key="1">
    <source>
        <dbReference type="PROSITE-ProRule" id="PRU00047"/>
    </source>
</evidence>
<dbReference type="GO" id="GO:0003676">
    <property type="term" value="F:nucleic acid binding"/>
    <property type="evidence" value="ECO:0007669"/>
    <property type="project" value="InterPro"/>
</dbReference>
<keyword evidence="1" id="KW-0862">Zinc</keyword>
<dbReference type="InterPro" id="IPR001878">
    <property type="entry name" value="Znf_CCHC"/>
</dbReference>
<keyword evidence="5" id="KW-1185">Reference proteome</keyword>
<sequence length="211" mass="23272">MVSKLSISSDKKGDEIGDDADGGLSSGMEGSSRAVPKPKKPPDPSFIGEDLSKVLSEGPWFFRGQALLLIPWRPNFQPMRERIEVIPVWVQLPELPLEYLQKDILINIAKSIGQPIKLDGFTLRGQRAKYARIYLLWNLSSKLRAGIWINGGGSSFWQAIAFENVPRLCSYCGKIGHLEDNCIAKSVPVCAEEKCGGIKDGQISNQDVPMS</sequence>
<keyword evidence="1" id="KW-0863">Zinc-finger</keyword>
<dbReference type="InterPro" id="IPR040256">
    <property type="entry name" value="At4g02000-like"/>
</dbReference>
<dbReference type="PANTHER" id="PTHR31286:SF99">
    <property type="entry name" value="DUF4283 DOMAIN-CONTAINING PROTEIN"/>
    <property type="match status" value="1"/>
</dbReference>
<name>A0AAQ3Q7T3_9LILI</name>
<gene>
    <name evidence="4" type="ORF">Cni_G11020</name>
</gene>